<sequence>MEVIHQFGKLMEKLFYRNTSPLNKMERCSIKILQ</sequence>
<name>A0ABN7P840_TIMPD</name>
<evidence type="ECO:0000313" key="1">
    <source>
        <dbReference type="EMBL" id="CAG2063289.1"/>
    </source>
</evidence>
<keyword evidence="2" id="KW-1185">Reference proteome</keyword>
<organism evidence="1 2">
    <name type="scientific">Timema podura</name>
    <name type="common">Walking stick</name>
    <dbReference type="NCBI Taxonomy" id="61482"/>
    <lineage>
        <taxon>Eukaryota</taxon>
        <taxon>Metazoa</taxon>
        <taxon>Ecdysozoa</taxon>
        <taxon>Arthropoda</taxon>
        <taxon>Hexapoda</taxon>
        <taxon>Insecta</taxon>
        <taxon>Pterygota</taxon>
        <taxon>Neoptera</taxon>
        <taxon>Polyneoptera</taxon>
        <taxon>Phasmatodea</taxon>
        <taxon>Timematodea</taxon>
        <taxon>Timematoidea</taxon>
        <taxon>Timematidae</taxon>
        <taxon>Timema</taxon>
    </lineage>
</organism>
<evidence type="ECO:0000313" key="2">
    <source>
        <dbReference type="Proteomes" id="UP001153148"/>
    </source>
</evidence>
<gene>
    <name evidence="1" type="ORF">TPAB3V08_LOCUS10236</name>
</gene>
<dbReference type="EMBL" id="CAJPIN010025485">
    <property type="protein sequence ID" value="CAG2063289.1"/>
    <property type="molecule type" value="Genomic_DNA"/>
</dbReference>
<protein>
    <submittedName>
        <fullName evidence="1">Uncharacterized protein</fullName>
    </submittedName>
</protein>
<accession>A0ABN7P840</accession>
<reference evidence="1" key="1">
    <citation type="submission" date="2021-03" db="EMBL/GenBank/DDBJ databases">
        <authorList>
            <person name="Tran Van P."/>
        </authorList>
    </citation>
    <scope>NUCLEOTIDE SEQUENCE</scope>
</reference>
<feature type="non-terminal residue" evidence="1">
    <location>
        <position position="34"/>
    </location>
</feature>
<comment type="caution">
    <text evidence="1">The sequence shown here is derived from an EMBL/GenBank/DDBJ whole genome shotgun (WGS) entry which is preliminary data.</text>
</comment>
<proteinExistence type="predicted"/>
<dbReference type="Proteomes" id="UP001153148">
    <property type="component" value="Unassembled WGS sequence"/>
</dbReference>